<keyword evidence="2" id="KW-0472">Membrane</keyword>
<evidence type="ECO:0000256" key="1">
    <source>
        <dbReference type="SAM" id="MobiDB-lite"/>
    </source>
</evidence>
<dbReference type="InterPro" id="IPR019051">
    <property type="entry name" value="Trp_biosyn_TM_oprn/chp"/>
</dbReference>
<reference evidence="3" key="1">
    <citation type="submission" date="2021-01" db="EMBL/GenBank/DDBJ databases">
        <title>YIM 132084 draft genome.</title>
        <authorList>
            <person name="An D."/>
        </authorList>
    </citation>
    <scope>NUCLEOTIDE SEQUENCE</scope>
    <source>
        <strain evidence="3">YIM 132084</strain>
    </source>
</reference>
<evidence type="ECO:0000256" key="2">
    <source>
        <dbReference type="SAM" id="Phobius"/>
    </source>
</evidence>
<feature type="transmembrane region" description="Helical" evidence="2">
    <location>
        <begin position="148"/>
        <end position="168"/>
    </location>
</feature>
<proteinExistence type="predicted"/>
<sequence>MSDAPDDRPEVEPTARSRRRPVAVLWLSAVLGAALAASAAGLTWWTQSFDDPLQGRIDIAESGGSVVPALIPIALVALAGLAATLGVRGWLRRGLGVLLAAAGGVLTWLSLAALGGPAEGLTDRLARPAAPVGGADVHPVGPLLGAQGGLLIALAAVLVVAGVGARRLGSRYERPARRAGSAARPVPATPEPTGPARGDGADRAGDVADSANPAAPVRSGDTDSLDWWRQLDAGVDPTRSDG</sequence>
<protein>
    <submittedName>
        <fullName evidence="3">Trp biosynthesis-associated membrane protein</fullName>
    </submittedName>
</protein>
<dbReference type="EMBL" id="JAERWK010000008">
    <property type="protein sequence ID" value="MBM9466832.1"/>
    <property type="molecule type" value="Genomic_DNA"/>
</dbReference>
<keyword evidence="4" id="KW-1185">Reference proteome</keyword>
<feature type="transmembrane region" description="Helical" evidence="2">
    <location>
        <begin position="23"/>
        <end position="45"/>
    </location>
</feature>
<name>A0A938YA71_9ACTN</name>
<gene>
    <name evidence="3" type="ORF">JL106_05995</name>
</gene>
<evidence type="ECO:0000313" key="3">
    <source>
        <dbReference type="EMBL" id="MBM9466832.1"/>
    </source>
</evidence>
<feature type="transmembrane region" description="Helical" evidence="2">
    <location>
        <begin position="65"/>
        <end position="87"/>
    </location>
</feature>
<evidence type="ECO:0000313" key="4">
    <source>
        <dbReference type="Proteomes" id="UP000663792"/>
    </source>
</evidence>
<keyword evidence="2" id="KW-0812">Transmembrane</keyword>
<organism evidence="3 4">
    <name type="scientific">Nakamurella leprariae</name>
    <dbReference type="NCBI Taxonomy" id="2803911"/>
    <lineage>
        <taxon>Bacteria</taxon>
        <taxon>Bacillati</taxon>
        <taxon>Actinomycetota</taxon>
        <taxon>Actinomycetes</taxon>
        <taxon>Nakamurellales</taxon>
        <taxon>Nakamurellaceae</taxon>
        <taxon>Nakamurella</taxon>
    </lineage>
</organism>
<dbReference type="Proteomes" id="UP000663792">
    <property type="component" value="Unassembled WGS sequence"/>
</dbReference>
<accession>A0A938YA71</accession>
<feature type="transmembrane region" description="Helical" evidence="2">
    <location>
        <begin position="94"/>
        <end position="115"/>
    </location>
</feature>
<feature type="region of interest" description="Disordered" evidence="1">
    <location>
        <begin position="174"/>
        <end position="242"/>
    </location>
</feature>
<keyword evidence="2" id="KW-1133">Transmembrane helix</keyword>
<dbReference type="AlphaFoldDB" id="A0A938YA71"/>
<comment type="caution">
    <text evidence="3">The sequence shown here is derived from an EMBL/GenBank/DDBJ whole genome shotgun (WGS) entry which is preliminary data.</text>
</comment>
<dbReference type="Pfam" id="PF09534">
    <property type="entry name" value="Trp_oprn_chp"/>
    <property type="match status" value="1"/>
</dbReference>
<dbReference type="RefSeq" id="WP_205259787.1">
    <property type="nucleotide sequence ID" value="NZ_JAERWK010000008.1"/>
</dbReference>